<dbReference type="InterPro" id="IPR027417">
    <property type="entry name" value="P-loop_NTPase"/>
</dbReference>
<evidence type="ECO:0000256" key="8">
    <source>
        <dbReference type="ARBA" id="ARBA00023125"/>
    </source>
</evidence>
<gene>
    <name evidence="14" type="ORF">EGYM00163_LOCUS29658</name>
</gene>
<evidence type="ECO:0000256" key="4">
    <source>
        <dbReference type="ARBA" id="ARBA00022801"/>
    </source>
</evidence>
<dbReference type="FunFam" id="3.40.50.10810:FF:000005">
    <property type="entry name" value="Photoperiod-independent early flowering 1"/>
    <property type="match status" value="1"/>
</dbReference>
<feature type="compositionally biased region" description="Basic and acidic residues" evidence="10">
    <location>
        <begin position="1665"/>
        <end position="1676"/>
    </location>
</feature>
<keyword evidence="6" id="KW-0067">ATP-binding</keyword>
<feature type="region of interest" description="Disordered" evidence="10">
    <location>
        <begin position="2218"/>
        <end position="2280"/>
    </location>
</feature>
<feature type="compositionally biased region" description="Acidic residues" evidence="10">
    <location>
        <begin position="249"/>
        <end position="258"/>
    </location>
</feature>
<dbReference type="InterPro" id="IPR001650">
    <property type="entry name" value="Helicase_C-like"/>
</dbReference>
<dbReference type="GO" id="GO:0042393">
    <property type="term" value="F:histone binding"/>
    <property type="evidence" value="ECO:0007669"/>
    <property type="project" value="TreeGrafter"/>
</dbReference>
<feature type="region of interest" description="Disordered" evidence="10">
    <location>
        <begin position="1543"/>
        <end position="1676"/>
    </location>
</feature>
<reference evidence="14" key="1">
    <citation type="submission" date="2021-01" db="EMBL/GenBank/DDBJ databases">
        <authorList>
            <person name="Corre E."/>
            <person name="Pelletier E."/>
            <person name="Niang G."/>
            <person name="Scheremetjew M."/>
            <person name="Finn R."/>
            <person name="Kale V."/>
            <person name="Holt S."/>
            <person name="Cochrane G."/>
            <person name="Meng A."/>
            <person name="Brown T."/>
            <person name="Cohen L."/>
        </authorList>
    </citation>
    <scope>NUCLEOTIDE SEQUENCE</scope>
    <source>
        <strain evidence="14">CCMP1594</strain>
    </source>
</reference>
<feature type="domain" description="HSA" evidence="13">
    <location>
        <begin position="102"/>
        <end position="175"/>
    </location>
</feature>
<dbReference type="SMART" id="SM00487">
    <property type="entry name" value="DEXDc"/>
    <property type="match status" value="1"/>
</dbReference>
<evidence type="ECO:0000259" key="11">
    <source>
        <dbReference type="PROSITE" id="PS51192"/>
    </source>
</evidence>
<feature type="compositionally biased region" description="Basic residues" evidence="10">
    <location>
        <begin position="1646"/>
        <end position="1655"/>
    </location>
</feature>
<dbReference type="SMART" id="SM00490">
    <property type="entry name" value="HELICc"/>
    <property type="match status" value="1"/>
</dbReference>
<protein>
    <submittedName>
        <fullName evidence="14">Uncharacterized protein</fullName>
    </submittedName>
</protein>
<dbReference type="GO" id="GO:0003677">
    <property type="term" value="F:DNA binding"/>
    <property type="evidence" value="ECO:0007669"/>
    <property type="project" value="UniProtKB-KW"/>
</dbReference>
<feature type="region of interest" description="Disordered" evidence="10">
    <location>
        <begin position="1399"/>
        <end position="1445"/>
    </location>
</feature>
<dbReference type="EMBL" id="HBJA01085165">
    <property type="protein sequence ID" value="CAE0818490.1"/>
    <property type="molecule type" value="Transcribed_RNA"/>
</dbReference>
<feature type="compositionally biased region" description="Low complexity" evidence="10">
    <location>
        <begin position="239"/>
        <end position="248"/>
    </location>
</feature>
<dbReference type="SUPFAM" id="SSF52540">
    <property type="entry name" value="P-loop containing nucleoside triphosphate hydrolases"/>
    <property type="match status" value="2"/>
</dbReference>
<dbReference type="PANTHER" id="PTHR45685">
    <property type="entry name" value="HELICASE SRCAP-RELATED"/>
    <property type="match status" value="1"/>
</dbReference>
<evidence type="ECO:0000259" key="13">
    <source>
        <dbReference type="PROSITE" id="PS51204"/>
    </source>
</evidence>
<feature type="region of interest" description="Disordered" evidence="10">
    <location>
        <begin position="232"/>
        <end position="258"/>
    </location>
</feature>
<evidence type="ECO:0000256" key="1">
    <source>
        <dbReference type="ARBA" id="ARBA00004123"/>
    </source>
</evidence>
<keyword evidence="3" id="KW-0547">Nucleotide-binding</keyword>
<dbReference type="CDD" id="cd18793">
    <property type="entry name" value="SF2_C_SNF"/>
    <property type="match status" value="1"/>
</dbReference>
<evidence type="ECO:0000256" key="7">
    <source>
        <dbReference type="ARBA" id="ARBA00022853"/>
    </source>
</evidence>
<feature type="compositionally biased region" description="Basic and acidic residues" evidence="10">
    <location>
        <begin position="1115"/>
        <end position="1141"/>
    </location>
</feature>
<dbReference type="Pfam" id="PF00271">
    <property type="entry name" value="Helicase_C"/>
    <property type="match status" value="1"/>
</dbReference>
<feature type="domain" description="Helicase ATP-binding" evidence="11">
    <location>
        <begin position="391"/>
        <end position="556"/>
    </location>
</feature>
<keyword evidence="5" id="KW-0347">Helicase</keyword>
<feature type="region of interest" description="Disordered" evidence="10">
    <location>
        <begin position="300"/>
        <end position="332"/>
    </location>
</feature>
<dbReference type="InterPro" id="IPR014001">
    <property type="entry name" value="Helicase_ATP-bd"/>
</dbReference>
<dbReference type="PROSITE" id="PS51204">
    <property type="entry name" value="HSA"/>
    <property type="match status" value="1"/>
</dbReference>
<feature type="region of interest" description="Disordered" evidence="10">
    <location>
        <begin position="1274"/>
        <end position="1363"/>
    </location>
</feature>
<evidence type="ECO:0000256" key="9">
    <source>
        <dbReference type="ARBA" id="ARBA00023242"/>
    </source>
</evidence>
<dbReference type="InterPro" id="IPR038718">
    <property type="entry name" value="SNF2-like_sf"/>
</dbReference>
<dbReference type="GO" id="GO:0004386">
    <property type="term" value="F:helicase activity"/>
    <property type="evidence" value="ECO:0007669"/>
    <property type="project" value="UniProtKB-KW"/>
</dbReference>
<evidence type="ECO:0000256" key="10">
    <source>
        <dbReference type="SAM" id="MobiDB-lite"/>
    </source>
</evidence>
<comment type="subcellular location">
    <subcellularLocation>
        <location evidence="1">Nucleus</location>
    </subcellularLocation>
</comment>
<dbReference type="Pfam" id="PF00176">
    <property type="entry name" value="SNF2-rel_dom"/>
    <property type="match status" value="1"/>
</dbReference>
<feature type="compositionally biased region" description="Basic and acidic residues" evidence="10">
    <location>
        <begin position="1591"/>
        <end position="1609"/>
    </location>
</feature>
<dbReference type="GO" id="GO:0005524">
    <property type="term" value="F:ATP binding"/>
    <property type="evidence" value="ECO:0007669"/>
    <property type="project" value="UniProtKB-KW"/>
</dbReference>
<keyword evidence="8" id="KW-0238">DNA-binding</keyword>
<evidence type="ECO:0000256" key="3">
    <source>
        <dbReference type="ARBA" id="ARBA00022741"/>
    </source>
</evidence>
<evidence type="ECO:0000256" key="5">
    <source>
        <dbReference type="ARBA" id="ARBA00022806"/>
    </source>
</evidence>
<name>A0A7S4FXI4_9EUGL</name>
<keyword evidence="4" id="KW-0378">Hydrolase</keyword>
<dbReference type="Pfam" id="PF07529">
    <property type="entry name" value="HSA"/>
    <property type="match status" value="1"/>
</dbReference>
<dbReference type="GO" id="GO:0006338">
    <property type="term" value="P:chromatin remodeling"/>
    <property type="evidence" value="ECO:0007669"/>
    <property type="project" value="TreeGrafter"/>
</dbReference>
<feature type="compositionally biased region" description="Basic residues" evidence="10">
    <location>
        <begin position="1581"/>
        <end position="1590"/>
    </location>
</feature>
<feature type="compositionally biased region" description="Basic and acidic residues" evidence="10">
    <location>
        <begin position="1634"/>
        <end position="1645"/>
    </location>
</feature>
<dbReference type="GO" id="GO:0016887">
    <property type="term" value="F:ATP hydrolysis activity"/>
    <property type="evidence" value="ECO:0007669"/>
    <property type="project" value="TreeGrafter"/>
</dbReference>
<dbReference type="PROSITE" id="PS51192">
    <property type="entry name" value="HELICASE_ATP_BIND_1"/>
    <property type="match status" value="1"/>
</dbReference>
<dbReference type="InterPro" id="IPR050520">
    <property type="entry name" value="INO80/SWR1_helicase"/>
</dbReference>
<keyword evidence="7" id="KW-0156">Chromatin regulator</keyword>
<dbReference type="PROSITE" id="PS51194">
    <property type="entry name" value="HELICASE_CTER"/>
    <property type="match status" value="1"/>
</dbReference>
<accession>A0A7S4FXI4</accession>
<comment type="similarity">
    <text evidence="2">Belongs to the SNF2/RAD54 helicase family. SWR1 subfamily.</text>
</comment>
<feature type="domain" description="Helicase C-terminal" evidence="12">
    <location>
        <begin position="921"/>
        <end position="1069"/>
    </location>
</feature>
<evidence type="ECO:0000313" key="14">
    <source>
        <dbReference type="EMBL" id="CAE0818490.1"/>
    </source>
</evidence>
<dbReference type="InterPro" id="IPR049730">
    <property type="entry name" value="SNF2/RAD54-like_C"/>
</dbReference>
<dbReference type="InterPro" id="IPR014012">
    <property type="entry name" value="HSA_dom"/>
</dbReference>
<feature type="region of interest" description="Disordered" evidence="10">
    <location>
        <begin position="2040"/>
        <end position="2093"/>
    </location>
</feature>
<evidence type="ECO:0000256" key="6">
    <source>
        <dbReference type="ARBA" id="ARBA00022840"/>
    </source>
</evidence>
<evidence type="ECO:0000259" key="12">
    <source>
        <dbReference type="PROSITE" id="PS51194"/>
    </source>
</evidence>
<dbReference type="SMART" id="SM00573">
    <property type="entry name" value="HSA"/>
    <property type="match status" value="1"/>
</dbReference>
<dbReference type="CDD" id="cd18003">
    <property type="entry name" value="DEXQc_SRCAP"/>
    <property type="match status" value="1"/>
</dbReference>
<sequence>MERLSPQQILSRKENELRKLHEAIDVGQKELDHLRHGAKREDFKGKIAVGPVNNEIWQQRWESVPKWRQRHEEDQILAREQDIKRRIRELQRVGKWTDRGLLGPSCDPRRNKTHWDYLLEEMEDRYRALMDDRTRRQTTAGTCGKRVQQWHKARQAAESKKVKDEEEQVRKIAKTMAKGVKKFWEEIDKLIEDKHKMISDEKNNRLLMRKQQKIIANAEELTTELRADFGADDEEHSEASSSSSVSADSNEEDNEDTLEQEEMLAAEAGETDENELKDLEEMAEMDLEELQAKIAAAMEADDNEENGDMEVDEEEEEEEENEKGKETEPGAQHTAKAMDEKMMDDILADLKKSQPDGVDLSTATVKVKLPFLMNPQYQLREYQLIGMDWLNTMYTKDLNGILADEMGLGKTVMTIAMLANLACTKEIWGPHLIVVPTSVLLNWEIEFKRFCPSFKVLTYYGSRQYRLSLRKGWNTENRFHVCITSYNLILSDATVFRRKKWHYMILDEAQYIKNWKSKKWETLLNFNTERRLLLTGTPLQNNLMELWSLLHFLMPDAVAFESNQEFREWFSNPMNEMVTGQSEINAPLIRRLHSLLRPFILRRLKKDVEKQMPKKYHHVLSCKLSKRQRILYDDFMNLATTKDAIYQGSYTGLIGVLMSLRKVCNHPDLFEERPIISPFDQLDPIDLRIPRQACQPMEHLEDRMRMLRWLHVELADSWSAAAIQEKMVPPKVIIEEMKPLHHEDVAKLYPHHAFGDYSSKLAAKRVDLQQERASLIARTNILRCNVHTLGVTANKVRILKELADLWSSPRLSLYCADEQFEPCGSRIMQSLVMTPEARMVHNNEHLKKFTCYIAAARSRPPTLSAFLPIHYRPQKFRALQMEDIPQFNFHALAPYRETFVRTQLYFPDKYLMQYDCGKLQVLARLLAKLKSEGSRVLIFTQMSKMLNVLESFLCMHGHTYLRLDGATKLEDRQFLMERFNNDVRIFCFILSTRSGGLGINLTGANCVVFYDSDWNPAMDLQAQDRCHRIGQTRDVHIYRLISEHTIEANIYKKVQEKKMIVNVTLKGGQFGADFYSNKVDIKDFFHSYDEDMDQNEIKRLQAMAGEETGEEEKEKEEVKVKRTISKEQKSDQKPNQKEDSKVASGVQIEGAAEIVTEELAPLPDYGAMEIDKTMESALVKAEDEDDRIAYRKAKEEISKELKEFDENYTFKDIDLVDVDVMEEEFSAKLRPLVRRSMEFYIEANPERVEEIAGEYKVEEYDDLINEPAAPVPVVQTTSASASSSSSTSCAPAVVAGCNSSTSTSSATFLSNSSSSGACAAGAPASSSALLATALPPGAGPPASSAPAPVVACTSSSSSSSSSTSYLATSSSSSSCSSSSSSCSPPSPCFTSGISVGAHTAISSNESRKRPGDEPLGPSSKRQRSSLHPNGRGEEPEGGASSPVEDLPPIQFKRVVTHSYTSGIHVLARLPVPHPLLRAPCRRLAPEPKPPDPSSSCDDAEEVPLYYETEHADDVLAQYRGIQFDLTDSDIEAFYNHCKVRVDREQQQEKERQRQRQEQDTGFPDTDSQSVSDEESDESERRRRKKFRVAKKHPEDDFERPIDAARRDGSRAVGRRPGRSTRYIDQEMDDDEDKDPAPADHDDYAPRRGRPVRGPRRPVDASPPTRRKDGEENSEMRWQEWEEASLWKAVEQFGLKIASPTPVANSSLTSMGSPSCAPVAASQWNWDLFCDILNTSHYPSATPRGAFYCKAQYNQLQQQQQQPSRQRPRFTDMNISAIQKETKRRHLQYFHSLLQNINQQAGGQKLQKATKRRKTSDAYQKTSDAYQATDANLDVHVWPIPPLSPVPMVRMELKGPTPKELVRKIGEKQRALEQHQRQASINQGQFQHPNVPYTQPNNYSHPGVAVGGAHAQPGTAAATCPAVPNAGPGVRPGQVSGTAHAPAPSVSGVAAGGGVGADPLVAPSAAQGHMPDPAAKNAAQAWEISQGGHMVAPFRNQFQQRMVDPQTAAALSNATHLPQTGAVSDAAAVAARQYNAQSGAVPAGAASCRQPRPPTAAVGVDARRSDPATAVQPQAAAGHGPHQPQVPALPSAAGHHTIPMYSHLQTDQLQQQARLQHTPQQQQQQQQQYQQQLQAQVQGTQPQAHTQQQQQQQQQQMFVALAQAGTQQQQQQQQQQQYQQQLQAQVQGTQPQAHTQQQQQQQQQQMFVALAQAGTQQQQQQQQQQQRHIQQQQHQQFQQRMRQPQQSAAPQLQSAQQVMLQAAHHAAQQPSPSVQGGSSGA</sequence>
<proteinExistence type="inferred from homology"/>
<feature type="compositionally biased region" description="Basic and acidic residues" evidence="10">
    <location>
        <begin position="1543"/>
        <end position="1558"/>
    </location>
</feature>
<evidence type="ECO:0000256" key="2">
    <source>
        <dbReference type="ARBA" id="ARBA00009220"/>
    </source>
</evidence>
<keyword evidence="9" id="KW-0539">Nucleus</keyword>
<dbReference type="InterPro" id="IPR000330">
    <property type="entry name" value="SNF2_N"/>
</dbReference>
<dbReference type="Gene3D" id="3.40.50.300">
    <property type="entry name" value="P-loop containing nucleotide triphosphate hydrolases"/>
    <property type="match status" value="1"/>
</dbReference>
<dbReference type="Gene3D" id="3.40.50.10810">
    <property type="entry name" value="Tandem AAA-ATPase domain"/>
    <property type="match status" value="1"/>
</dbReference>
<feature type="compositionally biased region" description="Acidic residues" evidence="10">
    <location>
        <begin position="300"/>
        <end position="321"/>
    </location>
</feature>
<dbReference type="GO" id="GO:0000812">
    <property type="term" value="C:Swr1 complex"/>
    <property type="evidence" value="ECO:0007669"/>
    <property type="project" value="TreeGrafter"/>
</dbReference>
<feature type="region of interest" description="Disordered" evidence="10">
    <location>
        <begin position="1104"/>
        <end position="1145"/>
    </location>
</feature>
<organism evidence="14">
    <name type="scientific">Eutreptiella gymnastica</name>
    <dbReference type="NCBI Taxonomy" id="73025"/>
    <lineage>
        <taxon>Eukaryota</taxon>
        <taxon>Discoba</taxon>
        <taxon>Euglenozoa</taxon>
        <taxon>Euglenida</taxon>
        <taxon>Spirocuta</taxon>
        <taxon>Euglenophyceae</taxon>
        <taxon>Eutreptiales</taxon>
        <taxon>Eutreptiaceae</taxon>
        <taxon>Eutreptiella</taxon>
    </lineage>
</organism>
<dbReference type="PANTHER" id="PTHR45685:SF1">
    <property type="entry name" value="HELICASE SRCAP"/>
    <property type="match status" value="1"/>
</dbReference>